<dbReference type="Proteomes" id="UP000295645">
    <property type="component" value="Unassembled WGS sequence"/>
</dbReference>
<dbReference type="OrthoDB" id="6015875at2"/>
<name>A0A4R3YUE6_9GAMM</name>
<protein>
    <submittedName>
        <fullName evidence="1">Uncharacterized protein</fullName>
    </submittedName>
</protein>
<dbReference type="EMBL" id="SMCS01000002">
    <property type="protein sequence ID" value="TCV96072.1"/>
    <property type="molecule type" value="Genomic_DNA"/>
</dbReference>
<dbReference type="RefSeq" id="WP_132142290.1">
    <property type="nucleotide sequence ID" value="NZ_SMCS01000002.1"/>
</dbReference>
<comment type="caution">
    <text evidence="1">The sequence shown here is derived from an EMBL/GenBank/DDBJ whole genome shotgun (WGS) entry which is preliminary data.</text>
</comment>
<proteinExistence type="predicted"/>
<evidence type="ECO:0000313" key="2">
    <source>
        <dbReference type="Proteomes" id="UP000295645"/>
    </source>
</evidence>
<gene>
    <name evidence="1" type="ORF">EC912_102421</name>
</gene>
<evidence type="ECO:0000313" key="1">
    <source>
        <dbReference type="EMBL" id="TCV96072.1"/>
    </source>
</evidence>
<accession>A0A4R3YUE6</accession>
<sequence>MAETTDLPTNDERLQDLFRDGIVAEDLPSVFPLLRGRSLLRAFSALFHGGEAQVLLRLLVLRTLGGRSHAPEWTPQEIRDNLAFVDPVKLDTVVQRLKDHELLVWDSETLRYRIGPLGRKALASLATMLEFERDDDDGLGYLTAQLAAGQAVGRISVDELGHLLSRLSELKDDFDRAVLSGSEHRIRRAADRLDSVWTWVEKGTEIVARIGELDDIDPAAHRLAQAVGRAQSALLRQAGTFQRELNKIDQHRVHLGRTGLSSSDLVGWLRSLDVDGLIAHADEQVLMPLPAPFVHDQIALDVAEFELLERERVAAEITALPDAETTPDTADLPMDEDDLRHLESWHTQLAAIGEPTTLESTLIGDDYALSAYRLSLLGLLGDPESAALEGGTADLARLPLALEIEPTFIDVDLPRIALVSVGRLVPRAPNGNKTDA</sequence>
<reference evidence="1 2" key="1">
    <citation type="submission" date="2019-03" db="EMBL/GenBank/DDBJ databases">
        <title>Above-ground endophytic microbial communities from plants in different locations in the United States.</title>
        <authorList>
            <person name="Frank C."/>
        </authorList>
    </citation>
    <scope>NUCLEOTIDE SEQUENCE [LARGE SCALE GENOMIC DNA]</scope>
    <source>
        <strain evidence="1 2">LP_13_YM</strain>
    </source>
</reference>
<dbReference type="AlphaFoldDB" id="A0A4R3YUE6"/>
<keyword evidence="2" id="KW-1185">Reference proteome</keyword>
<organism evidence="1 2">
    <name type="scientific">Luteibacter rhizovicinus</name>
    <dbReference type="NCBI Taxonomy" id="242606"/>
    <lineage>
        <taxon>Bacteria</taxon>
        <taxon>Pseudomonadati</taxon>
        <taxon>Pseudomonadota</taxon>
        <taxon>Gammaproteobacteria</taxon>
        <taxon>Lysobacterales</taxon>
        <taxon>Rhodanobacteraceae</taxon>
        <taxon>Luteibacter</taxon>
    </lineage>
</organism>